<dbReference type="EMBL" id="LATX01002224">
    <property type="protein sequence ID" value="KTB32477.1"/>
    <property type="molecule type" value="Genomic_DNA"/>
</dbReference>
<protein>
    <submittedName>
        <fullName evidence="1">Uncharacterized protein</fullName>
    </submittedName>
</protein>
<organism evidence="1 2">
    <name type="scientific">Moniliophthora roreri</name>
    <name type="common">Frosty pod rot fungus</name>
    <name type="synonym">Monilia roreri</name>
    <dbReference type="NCBI Taxonomy" id="221103"/>
    <lineage>
        <taxon>Eukaryota</taxon>
        <taxon>Fungi</taxon>
        <taxon>Dikarya</taxon>
        <taxon>Basidiomycota</taxon>
        <taxon>Agaricomycotina</taxon>
        <taxon>Agaricomycetes</taxon>
        <taxon>Agaricomycetidae</taxon>
        <taxon>Agaricales</taxon>
        <taxon>Marasmiineae</taxon>
        <taxon>Marasmiaceae</taxon>
        <taxon>Moniliophthora</taxon>
    </lineage>
</organism>
<dbReference type="AlphaFoldDB" id="A0A0W0F824"/>
<sequence>DDNRRRRKEPCGVAWKYNIFKWSQKESCLIEEIANN</sequence>
<name>A0A0W0F824_MONRR</name>
<proteinExistence type="predicted"/>
<evidence type="ECO:0000313" key="2">
    <source>
        <dbReference type="Proteomes" id="UP000054988"/>
    </source>
</evidence>
<reference evidence="1 2" key="1">
    <citation type="submission" date="2015-12" db="EMBL/GenBank/DDBJ databases">
        <title>Draft genome sequence of Moniliophthora roreri, the causal agent of frosty pod rot of cacao.</title>
        <authorList>
            <person name="Aime M.C."/>
            <person name="Diaz-Valderrama J.R."/>
            <person name="Kijpornyongpan T."/>
            <person name="Phillips-Mora W."/>
        </authorList>
    </citation>
    <scope>NUCLEOTIDE SEQUENCE [LARGE SCALE GENOMIC DNA]</scope>
    <source>
        <strain evidence="1 2">MCA 2952</strain>
    </source>
</reference>
<feature type="non-terminal residue" evidence="1">
    <location>
        <position position="1"/>
    </location>
</feature>
<evidence type="ECO:0000313" key="1">
    <source>
        <dbReference type="EMBL" id="KTB32477.1"/>
    </source>
</evidence>
<dbReference type="Proteomes" id="UP000054988">
    <property type="component" value="Unassembled WGS sequence"/>
</dbReference>
<comment type="caution">
    <text evidence="1">The sequence shown here is derived from an EMBL/GenBank/DDBJ whole genome shotgun (WGS) entry which is preliminary data.</text>
</comment>
<gene>
    <name evidence="1" type="ORF">WG66_14946</name>
</gene>
<accession>A0A0W0F824</accession>